<organism evidence="1 2">
    <name type="scientific">Paracoccus onubensis</name>
    <dbReference type="NCBI Taxonomy" id="1675788"/>
    <lineage>
        <taxon>Bacteria</taxon>
        <taxon>Pseudomonadati</taxon>
        <taxon>Pseudomonadota</taxon>
        <taxon>Alphaproteobacteria</taxon>
        <taxon>Rhodobacterales</taxon>
        <taxon>Paracoccaceae</taxon>
        <taxon>Paracoccus</taxon>
    </lineage>
</organism>
<reference evidence="2" key="1">
    <citation type="submission" date="2018-09" db="EMBL/GenBank/DDBJ databases">
        <title>Acidovorax cavernicola nov. sp. isolated from Gruta de las Maravillas (Aracena, Spain).</title>
        <authorList>
            <person name="Jurado V."/>
            <person name="Gutierrez-Patricio S."/>
            <person name="Gonzalez-Pimentel J.L."/>
            <person name="Miller A.Z."/>
            <person name="Laiz L."/>
            <person name="Saiz-Jimenez C."/>
        </authorList>
    </citation>
    <scope>NUCLEOTIDE SEQUENCE [LARGE SCALE GENOMIC DNA]</scope>
    <source>
        <strain evidence="2">1011MAR3C25</strain>
    </source>
</reference>
<sequence>MVNRSGDLTRLERIARLKAERELGKFAAINAHMAAARQRIAAMRQTLEQSYHNRAPLSLPVARIETAQAGRVARELWMAEQDAERLKPGFERIRHAAMQEFGRAEVLKELARQETRIKKT</sequence>
<dbReference type="AlphaFoldDB" id="A0A418T4Q4"/>
<dbReference type="EMBL" id="QZCG01000002">
    <property type="protein sequence ID" value="RJE88165.1"/>
    <property type="molecule type" value="Genomic_DNA"/>
</dbReference>
<comment type="caution">
    <text evidence="1">The sequence shown here is derived from an EMBL/GenBank/DDBJ whole genome shotgun (WGS) entry which is preliminary data.</text>
</comment>
<dbReference type="RefSeq" id="WP_119746325.1">
    <property type="nucleotide sequence ID" value="NZ_QZCG01000002.1"/>
</dbReference>
<evidence type="ECO:0000313" key="2">
    <source>
        <dbReference type="Proteomes" id="UP000284202"/>
    </source>
</evidence>
<evidence type="ECO:0000313" key="1">
    <source>
        <dbReference type="EMBL" id="RJE88165.1"/>
    </source>
</evidence>
<accession>A0A418T4Q4</accession>
<proteinExistence type="predicted"/>
<keyword evidence="2" id="KW-1185">Reference proteome</keyword>
<dbReference type="OrthoDB" id="7778470at2"/>
<dbReference type="Proteomes" id="UP000284202">
    <property type="component" value="Unassembled WGS sequence"/>
</dbReference>
<protein>
    <submittedName>
        <fullName evidence="1">Uncharacterized protein</fullName>
    </submittedName>
</protein>
<name>A0A418T4Q4_9RHOB</name>
<gene>
    <name evidence="1" type="ORF">D3P04_04440</name>
</gene>